<gene>
    <name evidence="2" type="ORF">B296_00042869</name>
</gene>
<comment type="caution">
    <text evidence="2">The sequence shown here is derived from an EMBL/GenBank/DDBJ whole genome shotgun (WGS) entry which is preliminary data.</text>
</comment>
<dbReference type="AlphaFoldDB" id="A0A426WZM4"/>
<name>A0A426WZM4_ENSVE</name>
<dbReference type="EMBL" id="AMZH03031024">
    <property type="protein sequence ID" value="RRT32674.1"/>
    <property type="molecule type" value="Genomic_DNA"/>
</dbReference>
<sequence>MLLPEVVFPTLRVQTHGEEASNQQLRENLDLLEEKRVDAHLRALAYRRAITKLYNRRGNLAPNWEGPYRVIEVVRDGTYTLATMEGRVLPRTWHITNLQKFYA</sequence>
<feature type="coiled-coil region" evidence="1">
    <location>
        <begin position="15"/>
        <end position="42"/>
    </location>
</feature>
<reference evidence="2 3" key="1">
    <citation type="journal article" date="2014" name="Agronomy (Basel)">
        <title>A Draft Genome Sequence for Ensete ventricosum, the Drought-Tolerant Tree Against Hunger.</title>
        <authorList>
            <person name="Harrison J."/>
            <person name="Moore K.A."/>
            <person name="Paszkiewicz K."/>
            <person name="Jones T."/>
            <person name="Grant M."/>
            <person name="Ambacheew D."/>
            <person name="Muzemil S."/>
            <person name="Studholme D.J."/>
        </authorList>
    </citation>
    <scope>NUCLEOTIDE SEQUENCE [LARGE SCALE GENOMIC DNA]</scope>
</reference>
<keyword evidence="1" id="KW-0175">Coiled coil</keyword>
<evidence type="ECO:0000313" key="2">
    <source>
        <dbReference type="EMBL" id="RRT32674.1"/>
    </source>
</evidence>
<organism evidence="2 3">
    <name type="scientific">Ensete ventricosum</name>
    <name type="common">Abyssinian banana</name>
    <name type="synonym">Musa ensete</name>
    <dbReference type="NCBI Taxonomy" id="4639"/>
    <lineage>
        <taxon>Eukaryota</taxon>
        <taxon>Viridiplantae</taxon>
        <taxon>Streptophyta</taxon>
        <taxon>Embryophyta</taxon>
        <taxon>Tracheophyta</taxon>
        <taxon>Spermatophyta</taxon>
        <taxon>Magnoliopsida</taxon>
        <taxon>Liliopsida</taxon>
        <taxon>Zingiberales</taxon>
        <taxon>Musaceae</taxon>
        <taxon>Ensete</taxon>
    </lineage>
</organism>
<dbReference type="Proteomes" id="UP000287651">
    <property type="component" value="Unassembled WGS sequence"/>
</dbReference>
<evidence type="ECO:0008006" key="4">
    <source>
        <dbReference type="Google" id="ProtNLM"/>
    </source>
</evidence>
<accession>A0A426WZM4</accession>
<proteinExistence type="predicted"/>
<evidence type="ECO:0000313" key="3">
    <source>
        <dbReference type="Proteomes" id="UP000287651"/>
    </source>
</evidence>
<evidence type="ECO:0000256" key="1">
    <source>
        <dbReference type="SAM" id="Coils"/>
    </source>
</evidence>
<protein>
    <recommendedName>
        <fullName evidence="4">Integrase zinc-binding domain-containing protein</fullName>
    </recommendedName>
</protein>